<dbReference type="EMBL" id="JAGEUA010000011">
    <property type="protein sequence ID" value="KAL0962215.1"/>
    <property type="molecule type" value="Genomic_DNA"/>
</dbReference>
<reference evidence="1 2" key="1">
    <citation type="submission" date="2024-06" db="EMBL/GenBank/DDBJ databases">
        <authorList>
            <person name="Pan Q."/>
            <person name="Wen M."/>
            <person name="Jouanno E."/>
            <person name="Zahm M."/>
            <person name="Klopp C."/>
            <person name="Cabau C."/>
            <person name="Louis A."/>
            <person name="Berthelot C."/>
            <person name="Parey E."/>
            <person name="Roest Crollius H."/>
            <person name="Montfort J."/>
            <person name="Robinson-Rechavi M."/>
            <person name="Bouchez O."/>
            <person name="Lampietro C."/>
            <person name="Lopez Roques C."/>
            <person name="Donnadieu C."/>
            <person name="Postlethwait J."/>
            <person name="Bobe J."/>
            <person name="Verreycken H."/>
            <person name="Guiguen Y."/>
        </authorList>
    </citation>
    <scope>NUCLEOTIDE SEQUENCE [LARGE SCALE GENOMIC DNA]</scope>
    <source>
        <strain evidence="1">Up_M1</strain>
        <tissue evidence="1">Testis</tissue>
    </source>
</reference>
<protein>
    <submittedName>
        <fullName evidence="1">Uncharacterized protein</fullName>
    </submittedName>
</protein>
<comment type="caution">
    <text evidence="1">The sequence shown here is derived from an EMBL/GenBank/DDBJ whole genome shotgun (WGS) entry which is preliminary data.</text>
</comment>
<name>A0ABD0VXI1_UMBPY</name>
<organism evidence="1 2">
    <name type="scientific">Umbra pygmaea</name>
    <name type="common">Eastern mudminnow</name>
    <dbReference type="NCBI Taxonomy" id="75934"/>
    <lineage>
        <taxon>Eukaryota</taxon>
        <taxon>Metazoa</taxon>
        <taxon>Chordata</taxon>
        <taxon>Craniata</taxon>
        <taxon>Vertebrata</taxon>
        <taxon>Euteleostomi</taxon>
        <taxon>Actinopterygii</taxon>
        <taxon>Neopterygii</taxon>
        <taxon>Teleostei</taxon>
        <taxon>Protacanthopterygii</taxon>
        <taxon>Esociformes</taxon>
        <taxon>Umbridae</taxon>
        <taxon>Umbra</taxon>
    </lineage>
</organism>
<gene>
    <name evidence="1" type="ORF">UPYG_G00337190</name>
</gene>
<evidence type="ECO:0000313" key="1">
    <source>
        <dbReference type="EMBL" id="KAL0962215.1"/>
    </source>
</evidence>
<sequence length="74" mass="8529">MGEGIYDATFGRLPLGSRITRPLQSFWLLEPMSSFELQHQRSVHFGQKSSWGYILKAISIIKKSCKSRSHRHPI</sequence>
<keyword evidence="2" id="KW-1185">Reference proteome</keyword>
<dbReference type="AlphaFoldDB" id="A0ABD0VXI1"/>
<accession>A0ABD0VXI1</accession>
<dbReference type="Proteomes" id="UP001557470">
    <property type="component" value="Unassembled WGS sequence"/>
</dbReference>
<evidence type="ECO:0000313" key="2">
    <source>
        <dbReference type="Proteomes" id="UP001557470"/>
    </source>
</evidence>
<proteinExistence type="predicted"/>